<dbReference type="Pfam" id="PF01417">
    <property type="entry name" value="ENTH"/>
    <property type="match status" value="1"/>
</dbReference>
<feature type="region of interest" description="Disordered" evidence="1">
    <location>
        <begin position="356"/>
        <end position="423"/>
    </location>
</feature>
<dbReference type="GO" id="GO:0005543">
    <property type="term" value="F:phospholipid binding"/>
    <property type="evidence" value="ECO:0007669"/>
    <property type="project" value="TreeGrafter"/>
</dbReference>
<dbReference type="InterPro" id="IPR013809">
    <property type="entry name" value="ENTH"/>
</dbReference>
<dbReference type="InParanoid" id="I2H6L1"/>
<dbReference type="GO" id="GO:0006897">
    <property type="term" value="P:endocytosis"/>
    <property type="evidence" value="ECO:0007669"/>
    <property type="project" value="TreeGrafter"/>
</dbReference>
<dbReference type="GO" id="GO:0030276">
    <property type="term" value="F:clathrin binding"/>
    <property type="evidence" value="ECO:0007669"/>
    <property type="project" value="TreeGrafter"/>
</dbReference>
<keyword evidence="4" id="KW-1185">Reference proteome</keyword>
<dbReference type="RefSeq" id="XP_004181532.1">
    <property type="nucleotide sequence ID" value="XM_004181484.1"/>
</dbReference>
<dbReference type="OrthoDB" id="4033880at2759"/>
<sequence length="423" mass="46781">MAIFESVRNFVQSPTELKVRTATDDNENSGATGTLMNEISVLTYSTKTNKEIVTVLKKRLTGYGKKSSHRNCIHIIKTLTLIAYLMNNGSLEFIRWINENQLLFEVMKNFEVSDTIHDEKFAIQIRDLSERILELINNRELLEQKRNEVDEFRSSISSPGRKSTDNSHIRKSTDSLIRKSLGERSTNFRSSLDEMRKSSMGYSDNPNGISNGSCSTANSANSNNSNLIDGNLNNSKYIGGLDLRRSGSSSRRNTHEYGKFGLDTLTEEDHPSKNDPYIYRGYSNGGNVATSPLAKDPTTAYLEEETFTKNNTDTNTNANLSIPANSNTNNLIFHTNPSDDHTTTFSHQMSPEIYASLAPPPITTSNPNTNPSANPSANPITNPSTSTCPVSPIVETSPATTATSSSSKKSQFSVHNPFRTLQP</sequence>
<name>I2H6L1_HENB6</name>
<dbReference type="Proteomes" id="UP000002866">
    <property type="component" value="Chromosome 7"/>
</dbReference>
<evidence type="ECO:0000259" key="2">
    <source>
        <dbReference type="PROSITE" id="PS50942"/>
    </source>
</evidence>
<reference evidence="3 4" key="1">
    <citation type="journal article" date="2011" name="Proc. Natl. Acad. Sci. U.S.A.">
        <title>Evolutionary erosion of yeast sex chromosomes by mating-type switching accidents.</title>
        <authorList>
            <person name="Gordon J.L."/>
            <person name="Armisen D."/>
            <person name="Proux-Wera E."/>
            <person name="Oheigeartaigh S.S."/>
            <person name="Byrne K.P."/>
            <person name="Wolfe K.H."/>
        </authorList>
    </citation>
    <scope>NUCLEOTIDE SEQUENCE [LARGE SCALE GENOMIC DNA]</scope>
    <source>
        <strain evidence="4">ATCC 34711 / CBS 6284 / DSM 70876 / NBRC 10599 / NRRL Y-10934 / UCD 77-7</strain>
    </source>
</reference>
<feature type="region of interest" description="Disordered" evidence="1">
    <location>
        <begin position="197"/>
        <end position="217"/>
    </location>
</feature>
<dbReference type="KEGG" id="tbl:TBLA_0G00650"/>
<dbReference type="HOGENOM" id="CLU_053580_1_0_1"/>
<feature type="compositionally biased region" description="Polar residues" evidence="1">
    <location>
        <begin position="200"/>
        <end position="209"/>
    </location>
</feature>
<evidence type="ECO:0000256" key="1">
    <source>
        <dbReference type="SAM" id="MobiDB-lite"/>
    </source>
</evidence>
<dbReference type="PANTHER" id="PTHR12276:SF119">
    <property type="entry name" value="EPSIN-4"/>
    <property type="match status" value="1"/>
</dbReference>
<dbReference type="AlphaFoldDB" id="I2H6L1"/>
<feature type="compositionally biased region" description="Low complexity" evidence="1">
    <location>
        <begin position="363"/>
        <end position="387"/>
    </location>
</feature>
<dbReference type="GO" id="GO:0005886">
    <property type="term" value="C:plasma membrane"/>
    <property type="evidence" value="ECO:0007669"/>
    <property type="project" value="TreeGrafter"/>
</dbReference>
<feature type="compositionally biased region" description="Low complexity" evidence="1">
    <location>
        <begin position="396"/>
        <end position="410"/>
    </location>
</feature>
<protein>
    <recommendedName>
        <fullName evidence="2">ENTH domain-containing protein</fullName>
    </recommendedName>
</protein>
<dbReference type="PROSITE" id="PS50942">
    <property type="entry name" value="ENTH"/>
    <property type="match status" value="1"/>
</dbReference>
<dbReference type="EMBL" id="HE806322">
    <property type="protein sequence ID" value="CCH62013.1"/>
    <property type="molecule type" value="Genomic_DNA"/>
</dbReference>
<dbReference type="GO" id="GO:0007015">
    <property type="term" value="P:actin filament organization"/>
    <property type="evidence" value="ECO:0007669"/>
    <property type="project" value="TreeGrafter"/>
</dbReference>
<dbReference type="Gene3D" id="1.25.40.90">
    <property type="match status" value="1"/>
</dbReference>
<dbReference type="GO" id="GO:0005768">
    <property type="term" value="C:endosome"/>
    <property type="evidence" value="ECO:0007669"/>
    <property type="project" value="TreeGrafter"/>
</dbReference>
<accession>I2H6L1</accession>
<dbReference type="FunCoup" id="I2H6L1">
    <property type="interactions" value="18"/>
</dbReference>
<feature type="compositionally biased region" description="Polar residues" evidence="1">
    <location>
        <begin position="411"/>
        <end position="423"/>
    </location>
</feature>
<dbReference type="GeneID" id="14497145"/>
<evidence type="ECO:0000313" key="4">
    <source>
        <dbReference type="Proteomes" id="UP000002866"/>
    </source>
</evidence>
<organism evidence="3 4">
    <name type="scientific">Henningerozyma blattae (strain ATCC 34711 / CBS 6284 / DSM 70876 / NBRC 10599 / NRRL Y-10934 / UCD 77-7)</name>
    <name type="common">Yeast</name>
    <name type="synonym">Tetrapisispora blattae</name>
    <dbReference type="NCBI Taxonomy" id="1071380"/>
    <lineage>
        <taxon>Eukaryota</taxon>
        <taxon>Fungi</taxon>
        <taxon>Dikarya</taxon>
        <taxon>Ascomycota</taxon>
        <taxon>Saccharomycotina</taxon>
        <taxon>Saccharomycetes</taxon>
        <taxon>Saccharomycetales</taxon>
        <taxon>Saccharomycetaceae</taxon>
        <taxon>Henningerozyma</taxon>
    </lineage>
</organism>
<gene>
    <name evidence="3" type="primary">TBLA0G00650</name>
    <name evidence="3" type="ORF">TBLA_0G00650</name>
</gene>
<feature type="domain" description="ENTH" evidence="2">
    <location>
        <begin position="7"/>
        <end position="146"/>
    </location>
</feature>
<evidence type="ECO:0000313" key="3">
    <source>
        <dbReference type="EMBL" id="CCH62013.1"/>
    </source>
</evidence>
<dbReference type="eggNOG" id="KOG2056">
    <property type="taxonomic scope" value="Eukaryota"/>
</dbReference>
<dbReference type="InterPro" id="IPR008942">
    <property type="entry name" value="ENTH_VHS"/>
</dbReference>
<dbReference type="GO" id="GO:0030125">
    <property type="term" value="C:clathrin vesicle coat"/>
    <property type="evidence" value="ECO:0007669"/>
    <property type="project" value="TreeGrafter"/>
</dbReference>
<dbReference type="CDD" id="cd16994">
    <property type="entry name" value="ENTH_Ent4"/>
    <property type="match status" value="1"/>
</dbReference>
<dbReference type="PANTHER" id="PTHR12276">
    <property type="entry name" value="EPSIN/ENT-RELATED"/>
    <property type="match status" value="1"/>
</dbReference>
<feature type="region of interest" description="Disordered" evidence="1">
    <location>
        <begin position="149"/>
        <end position="176"/>
    </location>
</feature>
<dbReference type="SUPFAM" id="SSF48464">
    <property type="entry name" value="ENTH/VHS domain"/>
    <property type="match status" value="1"/>
</dbReference>
<proteinExistence type="predicted"/>
<dbReference type="STRING" id="1071380.I2H6L1"/>
<feature type="compositionally biased region" description="Basic and acidic residues" evidence="1">
    <location>
        <begin position="162"/>
        <end position="176"/>
    </location>
</feature>
<dbReference type="SMART" id="SM00273">
    <property type="entry name" value="ENTH"/>
    <property type="match status" value="1"/>
</dbReference>